<keyword evidence="3" id="KW-0378">Hydrolase</keyword>
<protein>
    <submittedName>
        <fullName evidence="3">D-alanyl-D-alanine carboxypeptidase family protein</fullName>
    </submittedName>
</protein>
<dbReference type="InterPro" id="IPR009045">
    <property type="entry name" value="Zn_M74/Hedgehog-like"/>
</dbReference>
<dbReference type="GO" id="GO:0006508">
    <property type="term" value="P:proteolysis"/>
    <property type="evidence" value="ECO:0007669"/>
    <property type="project" value="InterPro"/>
</dbReference>
<sequence>MNPTRSARSATRPLAAAVLAFVCLVGLAGLVAACAPVPAAAPPGPGIGGVAAAGRAAPDRAPTPPTPAPVDETAHPGPTDLDLTAHSPTDPASPWVVVNRRTPLDPADYVPDLTTVRGYLVQPVVAADLTAMLAAAEQDGVHLTLRSAYRSYGYQVSTYDGWVRKLGRAAADKVSAPPGHSEHQTGLAVDLGSSTQPACDFSPCFAGTVEGRWIAAHVTEFGFLLRYTPDVVDITGYAPEGWHVRYVGRDLASSMARHAVRTLEEIFDVPGGNPGE</sequence>
<dbReference type="OrthoDB" id="9792074at2"/>
<dbReference type="InterPro" id="IPR058193">
    <property type="entry name" value="VanY/YodJ_core_dom"/>
</dbReference>
<feature type="domain" description="D-alanyl-D-alanine carboxypeptidase-like core" evidence="2">
    <location>
        <begin position="121"/>
        <end position="248"/>
    </location>
</feature>
<dbReference type="KEGG" id="xya:ET471_12990"/>
<gene>
    <name evidence="3" type="ORF">ET471_12990</name>
</gene>
<proteinExistence type="predicted"/>
<dbReference type="Proteomes" id="UP000292118">
    <property type="component" value="Chromosome"/>
</dbReference>
<dbReference type="AlphaFoldDB" id="A0A4P6F5D0"/>
<reference evidence="3 4" key="1">
    <citation type="submission" date="2019-01" db="EMBL/GenBank/DDBJ databases">
        <title>Genome sequencing of strain FW10M-9.</title>
        <authorList>
            <person name="Heo J."/>
            <person name="Kim S.-J."/>
            <person name="Kim J.-S."/>
            <person name="Hong S.-B."/>
            <person name="Kwon S.-W."/>
        </authorList>
    </citation>
    <scope>NUCLEOTIDE SEQUENCE [LARGE SCALE GENOMIC DNA]</scope>
    <source>
        <strain evidence="3 4">FW10M-9</strain>
    </source>
</reference>
<keyword evidence="4" id="KW-1185">Reference proteome</keyword>
<dbReference type="Pfam" id="PF02557">
    <property type="entry name" value="VanY"/>
    <property type="match status" value="1"/>
</dbReference>
<keyword evidence="3" id="KW-0121">Carboxypeptidase</keyword>
<dbReference type="PANTHER" id="PTHR34385">
    <property type="entry name" value="D-ALANYL-D-ALANINE CARBOXYPEPTIDASE"/>
    <property type="match status" value="1"/>
</dbReference>
<dbReference type="GO" id="GO:0004180">
    <property type="term" value="F:carboxypeptidase activity"/>
    <property type="evidence" value="ECO:0007669"/>
    <property type="project" value="UniProtKB-KW"/>
</dbReference>
<evidence type="ECO:0000313" key="4">
    <source>
        <dbReference type="Proteomes" id="UP000292118"/>
    </source>
</evidence>
<accession>A0A4P6F5D0</accession>
<dbReference type="EMBL" id="CP035493">
    <property type="protein sequence ID" value="QAY70824.1"/>
    <property type="molecule type" value="Genomic_DNA"/>
</dbReference>
<keyword evidence="3" id="KW-0645">Protease</keyword>
<dbReference type="Gene3D" id="3.30.1380.10">
    <property type="match status" value="1"/>
</dbReference>
<dbReference type="PANTHER" id="PTHR34385:SF1">
    <property type="entry name" value="PEPTIDOGLYCAN L-ALANYL-D-GLUTAMATE ENDOPEPTIDASE CWLK"/>
    <property type="match status" value="1"/>
</dbReference>
<dbReference type="InterPro" id="IPR052179">
    <property type="entry name" value="DD-CPase-like"/>
</dbReference>
<feature type="region of interest" description="Disordered" evidence="1">
    <location>
        <begin position="51"/>
        <end position="94"/>
    </location>
</feature>
<dbReference type="CDD" id="cd14852">
    <property type="entry name" value="LD-carboxypeptidase"/>
    <property type="match status" value="1"/>
</dbReference>
<organism evidence="3 4">
    <name type="scientific">Xylanimonas protaetiae</name>
    <dbReference type="NCBI Taxonomy" id="2509457"/>
    <lineage>
        <taxon>Bacteria</taxon>
        <taxon>Bacillati</taxon>
        <taxon>Actinomycetota</taxon>
        <taxon>Actinomycetes</taxon>
        <taxon>Micrococcales</taxon>
        <taxon>Promicromonosporaceae</taxon>
        <taxon>Xylanimonas</taxon>
    </lineage>
</organism>
<dbReference type="InterPro" id="IPR003709">
    <property type="entry name" value="VanY-like_core_dom"/>
</dbReference>
<dbReference type="RefSeq" id="WP_129188950.1">
    <property type="nucleotide sequence ID" value="NZ_CP035493.1"/>
</dbReference>
<evidence type="ECO:0000259" key="2">
    <source>
        <dbReference type="Pfam" id="PF02557"/>
    </source>
</evidence>
<evidence type="ECO:0000256" key="1">
    <source>
        <dbReference type="SAM" id="MobiDB-lite"/>
    </source>
</evidence>
<dbReference type="PROSITE" id="PS51257">
    <property type="entry name" value="PROKAR_LIPOPROTEIN"/>
    <property type="match status" value="1"/>
</dbReference>
<name>A0A4P6F5D0_9MICO</name>
<evidence type="ECO:0000313" key="3">
    <source>
        <dbReference type="EMBL" id="QAY70824.1"/>
    </source>
</evidence>
<dbReference type="SUPFAM" id="SSF55166">
    <property type="entry name" value="Hedgehog/DD-peptidase"/>
    <property type="match status" value="1"/>
</dbReference>